<evidence type="ECO:0000313" key="1">
    <source>
        <dbReference type="EMBL" id="CAB0030832.1"/>
    </source>
</evidence>
<protein>
    <submittedName>
        <fullName evidence="1">Uncharacterized protein</fullName>
    </submittedName>
</protein>
<evidence type="ECO:0000313" key="2">
    <source>
        <dbReference type="Proteomes" id="UP000479190"/>
    </source>
</evidence>
<sequence length="68" mass="7672">MKYVFNPRMKRVAKVVYNVTTPNKLEAGGGLCGDMGKLRAKRRKEASIQEVQILVRVVEALKKCVNHT</sequence>
<gene>
    <name evidence="1" type="ORF">TBRA_LOCUS2819</name>
</gene>
<reference evidence="1 2" key="1">
    <citation type="submission" date="2020-02" db="EMBL/GenBank/DDBJ databases">
        <authorList>
            <person name="Ferguson B K."/>
        </authorList>
    </citation>
    <scope>NUCLEOTIDE SEQUENCE [LARGE SCALE GENOMIC DNA]</scope>
</reference>
<feature type="non-terminal residue" evidence="1">
    <location>
        <position position="68"/>
    </location>
</feature>
<proteinExistence type="predicted"/>
<dbReference type="AlphaFoldDB" id="A0A6H5I757"/>
<dbReference type="Proteomes" id="UP000479190">
    <property type="component" value="Unassembled WGS sequence"/>
</dbReference>
<dbReference type="EMBL" id="CADCXV010000553">
    <property type="protein sequence ID" value="CAB0030832.1"/>
    <property type="molecule type" value="Genomic_DNA"/>
</dbReference>
<accession>A0A6H5I757</accession>
<organism evidence="1 2">
    <name type="scientific">Trichogramma brassicae</name>
    <dbReference type="NCBI Taxonomy" id="86971"/>
    <lineage>
        <taxon>Eukaryota</taxon>
        <taxon>Metazoa</taxon>
        <taxon>Ecdysozoa</taxon>
        <taxon>Arthropoda</taxon>
        <taxon>Hexapoda</taxon>
        <taxon>Insecta</taxon>
        <taxon>Pterygota</taxon>
        <taxon>Neoptera</taxon>
        <taxon>Endopterygota</taxon>
        <taxon>Hymenoptera</taxon>
        <taxon>Apocrita</taxon>
        <taxon>Proctotrupomorpha</taxon>
        <taxon>Chalcidoidea</taxon>
        <taxon>Trichogrammatidae</taxon>
        <taxon>Trichogramma</taxon>
    </lineage>
</organism>
<name>A0A6H5I757_9HYME</name>
<keyword evidence="2" id="KW-1185">Reference proteome</keyword>